<comment type="similarity">
    <text evidence="1 5">Belongs to the universal ribosomal protein uL4 family.</text>
</comment>
<dbReference type="SUPFAM" id="SSF52166">
    <property type="entry name" value="Ribosomal protein L4"/>
    <property type="match status" value="1"/>
</dbReference>
<accession>A0A9D1T2C8</accession>
<protein>
    <recommendedName>
        <fullName evidence="4 5">Large ribosomal subunit protein uL4</fullName>
    </recommendedName>
</protein>
<evidence type="ECO:0000256" key="3">
    <source>
        <dbReference type="ARBA" id="ARBA00023274"/>
    </source>
</evidence>
<comment type="subunit">
    <text evidence="5">Part of the 50S ribosomal subunit.</text>
</comment>
<evidence type="ECO:0000313" key="8">
    <source>
        <dbReference type="Proteomes" id="UP000886845"/>
    </source>
</evidence>
<dbReference type="AlphaFoldDB" id="A0A9D1T2C8"/>
<dbReference type="PANTHER" id="PTHR10746:SF6">
    <property type="entry name" value="LARGE RIBOSOMAL SUBUNIT PROTEIN UL4M"/>
    <property type="match status" value="1"/>
</dbReference>
<dbReference type="PANTHER" id="PTHR10746">
    <property type="entry name" value="50S RIBOSOMAL PROTEIN L4"/>
    <property type="match status" value="1"/>
</dbReference>
<dbReference type="Pfam" id="PF00573">
    <property type="entry name" value="Ribosomal_L4"/>
    <property type="match status" value="1"/>
</dbReference>
<comment type="function">
    <text evidence="5">Forms part of the polypeptide exit tunnel.</text>
</comment>
<keyword evidence="3 5" id="KW-0687">Ribonucleoprotein</keyword>
<dbReference type="Proteomes" id="UP000886845">
    <property type="component" value="Unassembled WGS sequence"/>
</dbReference>
<comment type="caution">
    <text evidence="7">The sequence shown here is derived from an EMBL/GenBank/DDBJ whole genome shotgun (WGS) entry which is preliminary data.</text>
</comment>
<keyword evidence="2 5" id="KW-0689">Ribosomal protein</keyword>
<evidence type="ECO:0000256" key="1">
    <source>
        <dbReference type="ARBA" id="ARBA00010528"/>
    </source>
</evidence>
<dbReference type="InterPro" id="IPR002136">
    <property type="entry name" value="Ribosomal_uL4"/>
</dbReference>
<dbReference type="GO" id="GO:0006412">
    <property type="term" value="P:translation"/>
    <property type="evidence" value="ECO:0007669"/>
    <property type="project" value="UniProtKB-UniRule"/>
</dbReference>
<evidence type="ECO:0000256" key="6">
    <source>
        <dbReference type="SAM" id="MobiDB-lite"/>
    </source>
</evidence>
<evidence type="ECO:0000256" key="4">
    <source>
        <dbReference type="ARBA" id="ARBA00035244"/>
    </source>
</evidence>
<dbReference type="Gene3D" id="3.40.1370.10">
    <property type="match status" value="1"/>
</dbReference>
<sequence length="222" mass="23453">MSTIKVYDKTGAAAGEKTVDEAQLVLDRGEQAVKDTVVAILNGMRAGTAKTKNRSEVSGSGKKPWKQKGTGRASFGGSRNPVWRGGGVAFGPVPRDYSQKINKKVAALAFARALSDKIAAGELCVVDSLNFEEPKTKQAAAMYKALGATRSCLTVIADDALAGDANENFILAVCNLPNVDLATVGETDVYMLCRYKQIVATPQALEGLMARLARATGKAVQE</sequence>
<dbReference type="GO" id="GO:0019843">
    <property type="term" value="F:rRNA binding"/>
    <property type="evidence" value="ECO:0007669"/>
    <property type="project" value="UniProtKB-UniRule"/>
</dbReference>
<comment type="function">
    <text evidence="5">One of the primary rRNA binding proteins, this protein initially binds near the 5'-end of the 23S rRNA. It is important during the early stages of 50S assembly. It makes multiple contacts with different domains of the 23S rRNA in the assembled 50S subunit and ribosome.</text>
</comment>
<keyword evidence="5" id="KW-0694">RNA-binding</keyword>
<evidence type="ECO:0000256" key="5">
    <source>
        <dbReference type="HAMAP-Rule" id="MF_01328"/>
    </source>
</evidence>
<evidence type="ECO:0000313" key="7">
    <source>
        <dbReference type="EMBL" id="HIV08846.1"/>
    </source>
</evidence>
<dbReference type="GO" id="GO:0005840">
    <property type="term" value="C:ribosome"/>
    <property type="evidence" value="ECO:0007669"/>
    <property type="project" value="UniProtKB-KW"/>
</dbReference>
<keyword evidence="5" id="KW-0699">rRNA-binding</keyword>
<dbReference type="InterPro" id="IPR023574">
    <property type="entry name" value="Ribosomal_uL4_dom_sf"/>
</dbReference>
<dbReference type="GO" id="GO:0003735">
    <property type="term" value="F:structural constituent of ribosome"/>
    <property type="evidence" value="ECO:0007669"/>
    <property type="project" value="InterPro"/>
</dbReference>
<dbReference type="InterPro" id="IPR013005">
    <property type="entry name" value="Ribosomal_uL4-like"/>
</dbReference>
<reference evidence="7" key="2">
    <citation type="journal article" date="2021" name="PeerJ">
        <title>Extensive microbial diversity within the chicken gut microbiome revealed by metagenomics and culture.</title>
        <authorList>
            <person name="Gilroy R."/>
            <person name="Ravi A."/>
            <person name="Getino M."/>
            <person name="Pursley I."/>
            <person name="Horton D.L."/>
            <person name="Alikhan N.F."/>
            <person name="Baker D."/>
            <person name="Gharbi K."/>
            <person name="Hall N."/>
            <person name="Watson M."/>
            <person name="Adriaenssens E.M."/>
            <person name="Foster-Nyarko E."/>
            <person name="Jarju S."/>
            <person name="Secka A."/>
            <person name="Antonio M."/>
            <person name="Oren A."/>
            <person name="Chaudhuri R.R."/>
            <person name="La Ragione R."/>
            <person name="Hildebrand F."/>
            <person name="Pallen M.J."/>
        </authorList>
    </citation>
    <scope>NUCLEOTIDE SEQUENCE</scope>
    <source>
        <strain evidence="7">35461</strain>
    </source>
</reference>
<dbReference type="GO" id="GO:1990904">
    <property type="term" value="C:ribonucleoprotein complex"/>
    <property type="evidence" value="ECO:0007669"/>
    <property type="project" value="UniProtKB-KW"/>
</dbReference>
<feature type="region of interest" description="Disordered" evidence="6">
    <location>
        <begin position="49"/>
        <end position="77"/>
    </location>
</feature>
<dbReference type="EMBL" id="DVOR01000061">
    <property type="protein sequence ID" value="HIV08846.1"/>
    <property type="molecule type" value="Genomic_DNA"/>
</dbReference>
<dbReference type="HAMAP" id="MF_01328_B">
    <property type="entry name" value="Ribosomal_uL4_B"/>
    <property type="match status" value="1"/>
</dbReference>
<proteinExistence type="inferred from homology"/>
<gene>
    <name evidence="5 7" type="primary">rplD</name>
    <name evidence="7" type="ORF">IAC79_01860</name>
</gene>
<dbReference type="NCBIfam" id="TIGR03953">
    <property type="entry name" value="rplD_bact"/>
    <property type="match status" value="1"/>
</dbReference>
<evidence type="ECO:0000256" key="2">
    <source>
        <dbReference type="ARBA" id="ARBA00022980"/>
    </source>
</evidence>
<name>A0A9D1T2C8_9BACT</name>
<reference evidence="7" key="1">
    <citation type="submission" date="2020-10" db="EMBL/GenBank/DDBJ databases">
        <authorList>
            <person name="Gilroy R."/>
        </authorList>
    </citation>
    <scope>NUCLEOTIDE SEQUENCE</scope>
    <source>
        <strain evidence="7">35461</strain>
    </source>
</reference>
<organism evidence="7 8">
    <name type="scientific">Candidatus Spyradenecus faecavium</name>
    <dbReference type="NCBI Taxonomy" id="2840947"/>
    <lineage>
        <taxon>Bacteria</taxon>
        <taxon>Pseudomonadati</taxon>
        <taxon>Lentisphaerota</taxon>
        <taxon>Lentisphaeria</taxon>
        <taxon>Lentisphaerales</taxon>
        <taxon>Lentisphaeraceae</taxon>
        <taxon>Lentisphaeraceae incertae sedis</taxon>
        <taxon>Candidatus Spyradenecus</taxon>
    </lineage>
</organism>